<feature type="domain" description="HTH cro/C1-type" evidence="1">
    <location>
        <begin position="21"/>
        <end position="64"/>
    </location>
</feature>
<dbReference type="SUPFAM" id="SSF47413">
    <property type="entry name" value="lambda repressor-like DNA-binding domains"/>
    <property type="match status" value="1"/>
</dbReference>
<evidence type="ECO:0000313" key="2">
    <source>
        <dbReference type="EMBL" id="MFA1538399.1"/>
    </source>
</evidence>
<dbReference type="CDD" id="cd00093">
    <property type="entry name" value="HTH_XRE"/>
    <property type="match status" value="1"/>
</dbReference>
<keyword evidence="3" id="KW-1185">Reference proteome</keyword>
<accession>A0ABV4Q795</accession>
<sequence length="270" mass="30539">MARADTLDPDNNPWHWLAVDLRVWRLERNLSQADVGRLCGVDNSRVANWESASAKLPQTHAETLDRVWKTKGHFARLRRLAESAHDPNWFDQYTRYEERAEAISAYSALVVHALFQTEDYARALIEGAQVVDDVEGALAVRMARQRLLNAREVPDLRLLVRQSVLEDPVGGPDVMRAQLGHLLDLSHRRGIVVRALPKATAAHPGIDGSFTILRIGQTEHGWSPAVHGGRLVSDPAKIRDYRLRWDLIGDDALSRDSTRNLLRELMEAMR</sequence>
<gene>
    <name evidence="2" type="ORF">SM611_05605</name>
</gene>
<reference evidence="2 3" key="1">
    <citation type="submission" date="2023-11" db="EMBL/GenBank/DDBJ databases">
        <title>Actinomadura monticuli sp. nov., isolated from volcanic ash.</title>
        <authorList>
            <person name="Lee S.D."/>
            <person name="Yang H."/>
            <person name="Kim I.S."/>
        </authorList>
    </citation>
    <scope>NUCLEOTIDE SEQUENCE [LARGE SCALE GENOMIC DNA]</scope>
    <source>
        <strain evidence="2 3">DLS-62</strain>
    </source>
</reference>
<dbReference type="InterPro" id="IPR001387">
    <property type="entry name" value="Cro/C1-type_HTH"/>
</dbReference>
<name>A0ABV4Q795_9ACTN</name>
<proteinExistence type="predicted"/>
<dbReference type="SMART" id="SM00530">
    <property type="entry name" value="HTH_XRE"/>
    <property type="match status" value="1"/>
</dbReference>
<dbReference type="Gene3D" id="1.10.260.40">
    <property type="entry name" value="lambda repressor-like DNA-binding domains"/>
    <property type="match status" value="1"/>
</dbReference>
<evidence type="ECO:0000313" key="3">
    <source>
        <dbReference type="Proteomes" id="UP001569963"/>
    </source>
</evidence>
<evidence type="ECO:0000259" key="1">
    <source>
        <dbReference type="PROSITE" id="PS50943"/>
    </source>
</evidence>
<dbReference type="EMBL" id="JAXCEI010000002">
    <property type="protein sequence ID" value="MFA1538399.1"/>
    <property type="molecule type" value="Genomic_DNA"/>
</dbReference>
<dbReference type="InterPro" id="IPR043917">
    <property type="entry name" value="DUF5753"/>
</dbReference>
<protein>
    <submittedName>
        <fullName evidence="2">Helix-turn-helix transcriptional regulator</fullName>
    </submittedName>
</protein>
<dbReference type="PROSITE" id="PS50943">
    <property type="entry name" value="HTH_CROC1"/>
    <property type="match status" value="1"/>
</dbReference>
<dbReference type="Pfam" id="PF19054">
    <property type="entry name" value="DUF5753"/>
    <property type="match status" value="1"/>
</dbReference>
<comment type="caution">
    <text evidence="2">The sequence shown here is derived from an EMBL/GenBank/DDBJ whole genome shotgun (WGS) entry which is preliminary data.</text>
</comment>
<dbReference type="InterPro" id="IPR010982">
    <property type="entry name" value="Lambda_DNA-bd_dom_sf"/>
</dbReference>
<organism evidence="2 3">
    <name type="scientific">Actinomadura monticuli</name>
    <dbReference type="NCBI Taxonomy" id="3097367"/>
    <lineage>
        <taxon>Bacteria</taxon>
        <taxon>Bacillati</taxon>
        <taxon>Actinomycetota</taxon>
        <taxon>Actinomycetes</taxon>
        <taxon>Streptosporangiales</taxon>
        <taxon>Thermomonosporaceae</taxon>
        <taxon>Actinomadura</taxon>
    </lineage>
</organism>
<dbReference type="Pfam" id="PF01381">
    <property type="entry name" value="HTH_3"/>
    <property type="match status" value="1"/>
</dbReference>
<dbReference type="RefSeq" id="WP_371947757.1">
    <property type="nucleotide sequence ID" value="NZ_JAXCEI010000002.1"/>
</dbReference>
<dbReference type="Proteomes" id="UP001569963">
    <property type="component" value="Unassembled WGS sequence"/>
</dbReference>